<reference evidence="16" key="1">
    <citation type="journal article" date="2019" name="Int. J. Syst. Evol. Microbiol.">
        <title>The Global Catalogue of Microorganisms (GCM) 10K type strain sequencing project: providing services to taxonomists for standard genome sequencing and annotation.</title>
        <authorList>
            <consortium name="The Broad Institute Genomics Platform"/>
            <consortium name="The Broad Institute Genome Sequencing Center for Infectious Disease"/>
            <person name="Wu L."/>
            <person name="Ma J."/>
        </authorList>
    </citation>
    <scope>NUCLEOTIDE SEQUENCE [LARGE SCALE GENOMIC DNA]</scope>
    <source>
        <strain evidence="16">CGMCC 1.15053</strain>
    </source>
</reference>
<organism evidence="15 16">
    <name type="scientific">Deinococcus petrolearius</name>
    <dbReference type="NCBI Taxonomy" id="1751295"/>
    <lineage>
        <taxon>Bacteria</taxon>
        <taxon>Thermotogati</taxon>
        <taxon>Deinococcota</taxon>
        <taxon>Deinococci</taxon>
        <taxon>Deinococcales</taxon>
        <taxon>Deinococcaceae</taxon>
        <taxon>Deinococcus</taxon>
    </lineage>
</organism>
<evidence type="ECO:0000256" key="12">
    <source>
        <dbReference type="SAM" id="Phobius"/>
    </source>
</evidence>
<evidence type="ECO:0000259" key="13">
    <source>
        <dbReference type="PROSITE" id="PS50109"/>
    </source>
</evidence>
<name>A0ABW1DEU9_9DEIO</name>
<dbReference type="Proteomes" id="UP001595979">
    <property type="component" value="Unassembled WGS sequence"/>
</dbReference>
<evidence type="ECO:0000256" key="11">
    <source>
        <dbReference type="SAM" id="MobiDB-lite"/>
    </source>
</evidence>
<keyword evidence="5" id="KW-0808">Transferase</keyword>
<keyword evidence="10 12" id="KW-0472">Membrane</keyword>
<dbReference type="PANTHER" id="PTHR45436:SF5">
    <property type="entry name" value="SENSOR HISTIDINE KINASE TRCS"/>
    <property type="match status" value="1"/>
</dbReference>
<evidence type="ECO:0000256" key="3">
    <source>
        <dbReference type="ARBA" id="ARBA00012438"/>
    </source>
</evidence>
<evidence type="ECO:0000256" key="9">
    <source>
        <dbReference type="ARBA" id="ARBA00023012"/>
    </source>
</evidence>
<evidence type="ECO:0000256" key="10">
    <source>
        <dbReference type="ARBA" id="ARBA00023136"/>
    </source>
</evidence>
<proteinExistence type="predicted"/>
<dbReference type="Pfam" id="PF00512">
    <property type="entry name" value="HisKA"/>
    <property type="match status" value="1"/>
</dbReference>
<dbReference type="InterPro" id="IPR003660">
    <property type="entry name" value="HAMP_dom"/>
</dbReference>
<keyword evidence="9" id="KW-0902">Two-component regulatory system</keyword>
<dbReference type="PANTHER" id="PTHR45436">
    <property type="entry name" value="SENSOR HISTIDINE KINASE YKOH"/>
    <property type="match status" value="1"/>
</dbReference>
<evidence type="ECO:0000256" key="6">
    <source>
        <dbReference type="ARBA" id="ARBA00022692"/>
    </source>
</evidence>
<comment type="caution">
    <text evidence="15">The sequence shown here is derived from an EMBL/GenBank/DDBJ whole genome shotgun (WGS) entry which is preliminary data.</text>
</comment>
<gene>
    <name evidence="15" type="ORF">ACFPQ6_00690</name>
</gene>
<dbReference type="Gene3D" id="1.10.287.130">
    <property type="match status" value="1"/>
</dbReference>
<dbReference type="Gene3D" id="3.30.565.10">
    <property type="entry name" value="Histidine kinase-like ATPase, C-terminal domain"/>
    <property type="match status" value="1"/>
</dbReference>
<dbReference type="PROSITE" id="PS50109">
    <property type="entry name" value="HIS_KIN"/>
    <property type="match status" value="1"/>
</dbReference>
<dbReference type="SUPFAM" id="SSF55874">
    <property type="entry name" value="ATPase domain of HSP90 chaperone/DNA topoisomerase II/histidine kinase"/>
    <property type="match status" value="1"/>
</dbReference>
<keyword evidence="4" id="KW-0597">Phosphoprotein</keyword>
<dbReference type="InterPro" id="IPR004358">
    <property type="entry name" value="Sig_transdc_His_kin-like_C"/>
</dbReference>
<dbReference type="EMBL" id="JBHSOH010000002">
    <property type="protein sequence ID" value="MFC5846814.1"/>
    <property type="molecule type" value="Genomic_DNA"/>
</dbReference>
<evidence type="ECO:0000256" key="4">
    <source>
        <dbReference type="ARBA" id="ARBA00022553"/>
    </source>
</evidence>
<dbReference type="Pfam" id="PF02518">
    <property type="entry name" value="HATPase_c"/>
    <property type="match status" value="1"/>
</dbReference>
<evidence type="ECO:0000256" key="8">
    <source>
        <dbReference type="ARBA" id="ARBA00022989"/>
    </source>
</evidence>
<dbReference type="GO" id="GO:0016301">
    <property type="term" value="F:kinase activity"/>
    <property type="evidence" value="ECO:0007669"/>
    <property type="project" value="UniProtKB-KW"/>
</dbReference>
<evidence type="ECO:0000256" key="5">
    <source>
        <dbReference type="ARBA" id="ARBA00022679"/>
    </source>
</evidence>
<dbReference type="SMART" id="SM00388">
    <property type="entry name" value="HisKA"/>
    <property type="match status" value="1"/>
</dbReference>
<evidence type="ECO:0000259" key="14">
    <source>
        <dbReference type="PROSITE" id="PS50885"/>
    </source>
</evidence>
<evidence type="ECO:0000256" key="7">
    <source>
        <dbReference type="ARBA" id="ARBA00022777"/>
    </source>
</evidence>
<feature type="domain" description="HAMP" evidence="14">
    <location>
        <begin position="189"/>
        <end position="241"/>
    </location>
</feature>
<dbReference type="RefSeq" id="WP_380045256.1">
    <property type="nucleotide sequence ID" value="NZ_JBHSOH010000002.1"/>
</dbReference>
<dbReference type="PROSITE" id="PS50885">
    <property type="entry name" value="HAMP"/>
    <property type="match status" value="1"/>
</dbReference>
<dbReference type="SMART" id="SM00387">
    <property type="entry name" value="HATPase_c"/>
    <property type="match status" value="1"/>
</dbReference>
<dbReference type="EC" id="2.7.13.3" evidence="3"/>
<dbReference type="InterPro" id="IPR003594">
    <property type="entry name" value="HATPase_dom"/>
</dbReference>
<keyword evidence="16" id="KW-1185">Reference proteome</keyword>
<feature type="transmembrane region" description="Helical" evidence="12">
    <location>
        <begin position="168"/>
        <end position="187"/>
    </location>
</feature>
<dbReference type="InterPro" id="IPR036890">
    <property type="entry name" value="HATPase_C_sf"/>
</dbReference>
<feature type="domain" description="Histidine kinase" evidence="13">
    <location>
        <begin position="249"/>
        <end position="462"/>
    </location>
</feature>
<dbReference type="PRINTS" id="PR00344">
    <property type="entry name" value="BCTRLSENSOR"/>
</dbReference>
<keyword evidence="8 12" id="KW-1133">Transmembrane helix</keyword>
<comment type="subcellular location">
    <subcellularLocation>
        <location evidence="2">Membrane</location>
    </subcellularLocation>
</comment>
<evidence type="ECO:0000313" key="15">
    <source>
        <dbReference type="EMBL" id="MFC5846814.1"/>
    </source>
</evidence>
<dbReference type="Gene3D" id="6.10.340.10">
    <property type="match status" value="1"/>
</dbReference>
<accession>A0ABW1DEU9</accession>
<dbReference type="InterPro" id="IPR003661">
    <property type="entry name" value="HisK_dim/P_dom"/>
</dbReference>
<sequence length="471" mass="49737">MSRPFWQTLAWRLTLAFVLVSALTLGVVGLVSTASTRTQFSALVGAQAKEAVEQEVQAYVERSGTVAGFRLPDPSRSQQPGGQARSDARSRGPEGPAPAASRSAWLVLDPGRRAVFSTPEVPQGTPVLDREATAISLGGAVVAYLAPSGVSPRLDRRSEEFLTRTAQAIGWAMLGATLIAVVMALLISHTLLKPLGDLLGGIHALQRGEAPTAPARVRRDEFGEVLEAFGAMHRSVLRSQQARRQLTADLAHDVNTPLSVVSGTLEGILDGTFEPTPARLAKLHRETQYIARLVNDLRFLSLADAGELRMNIVPTDIVALVTAATEQFRELAEAQGVSLRQVGAAQGLSVPLDGVRLTQVMQNLLHNALTHTPPGGQVTVEVGATPTAVQVRVRDTGRGIAAEHLRQVFDRLYRADTSRSSQGSGLGLSISKSIVEAHGGRIEIGSAPGEGTAVALSFPRAASAFAPQAGG</sequence>
<evidence type="ECO:0000256" key="2">
    <source>
        <dbReference type="ARBA" id="ARBA00004370"/>
    </source>
</evidence>
<evidence type="ECO:0000313" key="16">
    <source>
        <dbReference type="Proteomes" id="UP001595979"/>
    </source>
</evidence>
<comment type="catalytic activity">
    <reaction evidence="1">
        <text>ATP + protein L-histidine = ADP + protein N-phospho-L-histidine.</text>
        <dbReference type="EC" id="2.7.13.3"/>
    </reaction>
</comment>
<dbReference type="CDD" id="cd00075">
    <property type="entry name" value="HATPase"/>
    <property type="match status" value="1"/>
</dbReference>
<keyword evidence="6 12" id="KW-0812">Transmembrane</keyword>
<keyword evidence="7 15" id="KW-0418">Kinase</keyword>
<evidence type="ECO:0000256" key="1">
    <source>
        <dbReference type="ARBA" id="ARBA00000085"/>
    </source>
</evidence>
<dbReference type="InterPro" id="IPR050428">
    <property type="entry name" value="TCS_sensor_his_kinase"/>
</dbReference>
<feature type="region of interest" description="Disordered" evidence="11">
    <location>
        <begin position="67"/>
        <end position="102"/>
    </location>
</feature>
<protein>
    <recommendedName>
        <fullName evidence="3">histidine kinase</fullName>
        <ecNumber evidence="3">2.7.13.3</ecNumber>
    </recommendedName>
</protein>
<dbReference type="InterPro" id="IPR005467">
    <property type="entry name" value="His_kinase_dom"/>
</dbReference>
<dbReference type="CDD" id="cd00082">
    <property type="entry name" value="HisKA"/>
    <property type="match status" value="1"/>
</dbReference>
<dbReference type="InterPro" id="IPR036097">
    <property type="entry name" value="HisK_dim/P_sf"/>
</dbReference>
<dbReference type="SUPFAM" id="SSF47384">
    <property type="entry name" value="Homodimeric domain of signal transducing histidine kinase"/>
    <property type="match status" value="1"/>
</dbReference>